<dbReference type="InterPro" id="IPR000192">
    <property type="entry name" value="Aminotrans_V_dom"/>
</dbReference>
<dbReference type="GeneID" id="70239450"/>
<dbReference type="InterPro" id="IPR015424">
    <property type="entry name" value="PyrdxlP-dep_Trfase"/>
</dbReference>
<dbReference type="SUPFAM" id="SSF53383">
    <property type="entry name" value="PLP-dependent transferases"/>
    <property type="match status" value="1"/>
</dbReference>
<comment type="caution">
    <text evidence="3">The sequence shown here is derived from an EMBL/GenBank/DDBJ whole genome shotgun (WGS) entry which is preliminary data.</text>
</comment>
<evidence type="ECO:0000313" key="4">
    <source>
        <dbReference type="Proteomes" id="UP001201262"/>
    </source>
</evidence>
<keyword evidence="3" id="KW-0032">Aminotransferase</keyword>
<dbReference type="PANTHER" id="PTHR43092:SF2">
    <property type="entry name" value="HERCYNYLCYSTEINE SULFOXIDE LYASE"/>
    <property type="match status" value="1"/>
</dbReference>
<feature type="domain" description="Aminotransferase class V" evidence="2">
    <location>
        <begin position="72"/>
        <end position="254"/>
    </location>
</feature>
<keyword evidence="1" id="KW-0663">Pyridoxal phosphate</keyword>
<name>A0AAD4KUQ9_9EURO</name>
<reference evidence="3" key="1">
    <citation type="submission" date="2021-12" db="EMBL/GenBank/DDBJ databases">
        <title>Convergent genome expansion in fungi linked to evolution of root-endophyte symbiosis.</title>
        <authorList>
            <consortium name="DOE Joint Genome Institute"/>
            <person name="Ke Y.-H."/>
            <person name="Bonito G."/>
            <person name="Liao H.-L."/>
            <person name="Looney B."/>
            <person name="Rojas-Flechas A."/>
            <person name="Nash J."/>
            <person name="Hameed K."/>
            <person name="Schadt C."/>
            <person name="Martin F."/>
            <person name="Crous P.W."/>
            <person name="Miettinen O."/>
            <person name="Magnuson J.K."/>
            <person name="Labbe J."/>
            <person name="Jacobson D."/>
            <person name="Doktycz M.J."/>
            <person name="Veneault-Fourrey C."/>
            <person name="Kuo A."/>
            <person name="Mondo S."/>
            <person name="Calhoun S."/>
            <person name="Riley R."/>
            <person name="Ohm R."/>
            <person name="LaButti K."/>
            <person name="Andreopoulos B."/>
            <person name="Pangilinan J."/>
            <person name="Nolan M."/>
            <person name="Tritt A."/>
            <person name="Clum A."/>
            <person name="Lipzen A."/>
            <person name="Daum C."/>
            <person name="Barry K."/>
            <person name="Grigoriev I.V."/>
            <person name="Vilgalys R."/>
        </authorList>
    </citation>
    <scope>NUCLEOTIDE SEQUENCE</scope>
    <source>
        <strain evidence="3">PMI_201</strain>
    </source>
</reference>
<organism evidence="3 4">
    <name type="scientific">Talaromyces proteolyticus</name>
    <dbReference type="NCBI Taxonomy" id="1131652"/>
    <lineage>
        <taxon>Eukaryota</taxon>
        <taxon>Fungi</taxon>
        <taxon>Dikarya</taxon>
        <taxon>Ascomycota</taxon>
        <taxon>Pezizomycotina</taxon>
        <taxon>Eurotiomycetes</taxon>
        <taxon>Eurotiomycetidae</taxon>
        <taxon>Eurotiales</taxon>
        <taxon>Trichocomaceae</taxon>
        <taxon>Talaromyces</taxon>
        <taxon>Talaromyces sect. Bacilispori</taxon>
    </lineage>
</organism>
<gene>
    <name evidence="3" type="ORF">BGW36DRAFT_101423</name>
</gene>
<evidence type="ECO:0000256" key="1">
    <source>
        <dbReference type="ARBA" id="ARBA00022898"/>
    </source>
</evidence>
<keyword evidence="4" id="KW-1185">Reference proteome</keyword>
<sequence length="459" mass="52300">MGEYIVSRDQLKEPTPFGKAMLERHFLIHPKYRPLNHGSFGTFPIEVRDAQRRLQDEQESRPDVFFVRSHAEYVTQSRRYIADFVKAPLDECVFVKNASTGINTALRNLDFKQGDVIVYFATVYNAVEQTLVSLMESTPVQLRKVEYTFPIAHDEIVDRFLRVVTSVRVEEGLNVRAAIFDTIVSMPGVRFPFEKLITACRKESIYSIIDGAHGIGHIPLNLGELSPDFFVSNCHKWLYTPRGCALFYVPKRNQHLIRTSFPTSHGYTFPPDRGQLHDGNKTDFEILFEFVATTDDTPYMCVPASLKFREVVCGGDNAIYEYIQDVAQRGGDVVASILGTDVMQEPNLPSLSHSDIRKCALVNVRMPLAFNGDTINEHVPKPGTSPYKLLDIQRAGEVVAWMESKLITEYDTFAKFYPHGGWLWLRLSGQIYLELEDFEWIANIVDQLCARVGKGEWLQ</sequence>
<dbReference type="GO" id="GO:0008483">
    <property type="term" value="F:transaminase activity"/>
    <property type="evidence" value="ECO:0007669"/>
    <property type="project" value="UniProtKB-KW"/>
</dbReference>
<dbReference type="InterPro" id="IPR015421">
    <property type="entry name" value="PyrdxlP-dep_Trfase_major"/>
</dbReference>
<dbReference type="Pfam" id="PF00266">
    <property type="entry name" value="Aminotran_5"/>
    <property type="match status" value="1"/>
</dbReference>
<dbReference type="Gene3D" id="3.40.640.10">
    <property type="entry name" value="Type I PLP-dependent aspartate aminotransferase-like (Major domain)"/>
    <property type="match status" value="1"/>
</dbReference>
<accession>A0AAD4KUQ9</accession>
<dbReference type="PANTHER" id="PTHR43092">
    <property type="entry name" value="L-CYSTEINE DESULFHYDRASE"/>
    <property type="match status" value="1"/>
</dbReference>
<dbReference type="AlphaFoldDB" id="A0AAD4KUQ9"/>
<dbReference type="Proteomes" id="UP001201262">
    <property type="component" value="Unassembled WGS sequence"/>
</dbReference>
<keyword evidence="3" id="KW-0808">Transferase</keyword>
<evidence type="ECO:0000313" key="3">
    <source>
        <dbReference type="EMBL" id="KAH8701577.1"/>
    </source>
</evidence>
<dbReference type="EMBL" id="JAJTJA010000003">
    <property type="protein sequence ID" value="KAH8701577.1"/>
    <property type="molecule type" value="Genomic_DNA"/>
</dbReference>
<dbReference type="RefSeq" id="XP_046074953.1">
    <property type="nucleotide sequence ID" value="XM_046209163.1"/>
</dbReference>
<proteinExistence type="predicted"/>
<protein>
    <submittedName>
        <fullName evidence="3">Aminotransferase family protein</fullName>
    </submittedName>
</protein>
<evidence type="ECO:0000259" key="2">
    <source>
        <dbReference type="Pfam" id="PF00266"/>
    </source>
</evidence>